<dbReference type="PATRIC" id="fig|749927.5.peg.3016"/>
<proteinExistence type="predicted"/>
<organism evidence="2 3">
    <name type="scientific">Amycolatopsis mediterranei (strain U-32)</name>
    <dbReference type="NCBI Taxonomy" id="749927"/>
    <lineage>
        <taxon>Bacteria</taxon>
        <taxon>Bacillati</taxon>
        <taxon>Actinomycetota</taxon>
        <taxon>Actinomycetes</taxon>
        <taxon>Pseudonocardiales</taxon>
        <taxon>Pseudonocardiaceae</taxon>
        <taxon>Amycolatopsis</taxon>
    </lineage>
</organism>
<dbReference type="Pfam" id="PF19865">
    <property type="entry name" value="DUF6338"/>
    <property type="match status" value="1"/>
</dbReference>
<dbReference type="OrthoDB" id="5113805at2"/>
<gene>
    <name evidence="2" type="ordered locus">AMED_2920</name>
</gene>
<name>A0A0H3D1A6_AMYMU</name>
<dbReference type="GeneID" id="92870692"/>
<evidence type="ECO:0000313" key="2">
    <source>
        <dbReference type="EMBL" id="ADJ44714.1"/>
    </source>
</evidence>
<keyword evidence="1" id="KW-1133">Transmembrane helix</keyword>
<keyword evidence="1" id="KW-0472">Membrane</keyword>
<protein>
    <submittedName>
        <fullName evidence="2">Uncharacterized protein</fullName>
    </submittedName>
</protein>
<dbReference type="InterPro" id="IPR045919">
    <property type="entry name" value="DUF6338"/>
</dbReference>
<dbReference type="Proteomes" id="UP000000328">
    <property type="component" value="Chromosome"/>
</dbReference>
<accession>A0A0H3D1A6</accession>
<dbReference type="EMBL" id="CP002000">
    <property type="protein sequence ID" value="ADJ44714.1"/>
    <property type="molecule type" value="Genomic_DNA"/>
</dbReference>
<reference evidence="2 3" key="1">
    <citation type="journal article" date="2010" name="Cell Res.">
        <title>Complete genome sequence of the rifamycin SV-producing Amycolatopsis mediterranei U32 revealed its genetic characteristics in phylogeny and metabolism.</title>
        <authorList>
            <person name="Zhao W."/>
            <person name="Zhong Y."/>
            <person name="Yuan H."/>
            <person name="Wang J."/>
            <person name="Zheng H."/>
            <person name="Wang Y."/>
            <person name="Cen X."/>
            <person name="Xu F."/>
            <person name="Bai J."/>
            <person name="Han X."/>
            <person name="Lu G."/>
            <person name="Zhu Y."/>
            <person name="Shao Z."/>
            <person name="Yan H."/>
            <person name="Li C."/>
            <person name="Peng N."/>
            <person name="Zhang Z."/>
            <person name="Zhang Y."/>
            <person name="Lin W."/>
            <person name="Fan Y."/>
            <person name="Qin Z."/>
            <person name="Hu Y."/>
            <person name="Zhu B."/>
            <person name="Wang S."/>
            <person name="Ding X."/>
            <person name="Zhao G.P."/>
        </authorList>
    </citation>
    <scope>NUCLEOTIDE SEQUENCE [LARGE SCALE GENOMIC DNA]</scope>
    <source>
        <strain evidence="3">U-32</strain>
    </source>
</reference>
<sequence length="230" mass="25225">MSKVAGEWWSNWEVVTAIPSTMQQVAILVILVLPGVFYQAVRDRLKGPLAAEREPGNRLLRVMAVSALLDVCYALVAGPWLVEMAVGNGPGPLSGVAHHPRTAGLIALLLVVAVPTGLAWAEAALVRRRGRPVYDPVPTAWDALFRRRSSCFVRVRTKSGAWVGGWYGRNSFAAAYPQTADLFLESQYRLTADGTFLEKMPATGGVYISGAEVEVLEILEREQVHDERER</sequence>
<dbReference type="HOGENOM" id="CLU_090340_0_0_11"/>
<dbReference type="eggNOG" id="ENOG5033DJ9">
    <property type="taxonomic scope" value="Bacteria"/>
</dbReference>
<dbReference type="KEGG" id="amd:AMED_2920"/>
<keyword evidence="1" id="KW-0812">Transmembrane</keyword>
<evidence type="ECO:0000256" key="1">
    <source>
        <dbReference type="SAM" id="Phobius"/>
    </source>
</evidence>
<evidence type="ECO:0000313" key="3">
    <source>
        <dbReference type="Proteomes" id="UP000000328"/>
    </source>
</evidence>
<feature type="transmembrane region" description="Helical" evidence="1">
    <location>
        <begin position="59"/>
        <end position="82"/>
    </location>
</feature>
<dbReference type="RefSeq" id="WP_013224786.1">
    <property type="nucleotide sequence ID" value="NC_014318.1"/>
</dbReference>
<dbReference type="AlphaFoldDB" id="A0A0H3D1A6"/>
<feature type="transmembrane region" description="Helical" evidence="1">
    <location>
        <begin position="102"/>
        <end position="121"/>
    </location>
</feature>
<feature type="transmembrane region" description="Helical" evidence="1">
    <location>
        <begin position="20"/>
        <end position="38"/>
    </location>
</feature>